<name>A0A9P5N8H6_GYMJU</name>
<dbReference type="CDD" id="cd17039">
    <property type="entry name" value="Ubl_ubiquitin_like"/>
    <property type="match status" value="1"/>
</dbReference>
<sequence>MADVNLFFKLVDTGDFVSDPQDSYTTQKDQLVYDLKTNVASYYNLRSVTSLWLLRLGSDSGTILENDKTIAYYKLKDNDVLFLQDPELAKITYSDNGQTKSLWAKRSDTISAVESRAFPGNMDDISFGFKSGVTQIDGESTVQSLFDRLSLVTIRPPKTILQGVTEGEYRLRNLNYYLRFYSGPIRAILTSKDSEATYFEVRLASPPVLTPTSAAVTISWLSRAWFWYGPDYRKPGSDDTLVFTAHHKDITLSASGSNTGYYNISFSPVGDNTPQYLVLTNAGELKIDPKGNMPNVSRDWYFDRRP</sequence>
<evidence type="ECO:0000313" key="2">
    <source>
        <dbReference type="Proteomes" id="UP000724874"/>
    </source>
</evidence>
<dbReference type="EMBL" id="JADNYJ010000269">
    <property type="protein sequence ID" value="KAF8872388.1"/>
    <property type="molecule type" value="Genomic_DNA"/>
</dbReference>
<dbReference type="InterPro" id="IPR029071">
    <property type="entry name" value="Ubiquitin-like_domsf"/>
</dbReference>
<reference evidence="1" key="1">
    <citation type="submission" date="2020-11" db="EMBL/GenBank/DDBJ databases">
        <authorList>
            <consortium name="DOE Joint Genome Institute"/>
            <person name="Ahrendt S."/>
            <person name="Riley R."/>
            <person name="Andreopoulos W."/>
            <person name="LaButti K."/>
            <person name="Pangilinan J."/>
            <person name="Ruiz-duenas F.J."/>
            <person name="Barrasa J.M."/>
            <person name="Sanchez-Garcia M."/>
            <person name="Camarero S."/>
            <person name="Miyauchi S."/>
            <person name="Serrano A."/>
            <person name="Linde D."/>
            <person name="Babiker R."/>
            <person name="Drula E."/>
            <person name="Ayuso-Fernandez I."/>
            <person name="Pacheco R."/>
            <person name="Padilla G."/>
            <person name="Ferreira P."/>
            <person name="Barriuso J."/>
            <person name="Kellner H."/>
            <person name="Castanera R."/>
            <person name="Alfaro M."/>
            <person name="Ramirez L."/>
            <person name="Pisabarro A.G."/>
            <person name="Kuo A."/>
            <person name="Tritt A."/>
            <person name="Lipzen A."/>
            <person name="He G."/>
            <person name="Yan M."/>
            <person name="Ng V."/>
            <person name="Cullen D."/>
            <person name="Martin F."/>
            <person name="Rosso M.-N."/>
            <person name="Henrissat B."/>
            <person name="Hibbett D."/>
            <person name="Martinez A.T."/>
            <person name="Grigoriev I.V."/>
        </authorList>
    </citation>
    <scope>NUCLEOTIDE SEQUENCE</scope>
    <source>
        <strain evidence="1">AH 44721</strain>
    </source>
</reference>
<dbReference type="Proteomes" id="UP000724874">
    <property type="component" value="Unassembled WGS sequence"/>
</dbReference>
<evidence type="ECO:0000313" key="1">
    <source>
        <dbReference type="EMBL" id="KAF8872388.1"/>
    </source>
</evidence>
<proteinExistence type="predicted"/>
<keyword evidence="2" id="KW-1185">Reference proteome</keyword>
<gene>
    <name evidence="1" type="ORF">CPB84DRAFT_1799712</name>
</gene>
<protein>
    <submittedName>
        <fullName evidence="1">Uncharacterized protein</fullName>
    </submittedName>
</protein>
<dbReference type="AlphaFoldDB" id="A0A9P5N8H6"/>
<dbReference type="SUPFAM" id="SSF54236">
    <property type="entry name" value="Ubiquitin-like"/>
    <property type="match status" value="1"/>
</dbReference>
<comment type="caution">
    <text evidence="1">The sequence shown here is derived from an EMBL/GenBank/DDBJ whole genome shotgun (WGS) entry which is preliminary data.</text>
</comment>
<accession>A0A9P5N8H6</accession>
<organism evidence="1 2">
    <name type="scientific">Gymnopilus junonius</name>
    <name type="common">Spectacular rustgill mushroom</name>
    <name type="synonym">Gymnopilus spectabilis subsp. junonius</name>
    <dbReference type="NCBI Taxonomy" id="109634"/>
    <lineage>
        <taxon>Eukaryota</taxon>
        <taxon>Fungi</taxon>
        <taxon>Dikarya</taxon>
        <taxon>Basidiomycota</taxon>
        <taxon>Agaricomycotina</taxon>
        <taxon>Agaricomycetes</taxon>
        <taxon>Agaricomycetidae</taxon>
        <taxon>Agaricales</taxon>
        <taxon>Agaricineae</taxon>
        <taxon>Hymenogastraceae</taxon>
        <taxon>Gymnopilus</taxon>
    </lineage>
</organism>